<feature type="domain" description="Thioredoxin" evidence="7">
    <location>
        <begin position="42"/>
        <end position="182"/>
    </location>
</feature>
<dbReference type="InterPro" id="IPR017937">
    <property type="entry name" value="Thioredoxin_CS"/>
</dbReference>
<dbReference type="EMBL" id="FOOG01000003">
    <property type="protein sequence ID" value="SFF62504.1"/>
    <property type="molecule type" value="Genomic_DNA"/>
</dbReference>
<evidence type="ECO:0000313" key="8">
    <source>
        <dbReference type="EMBL" id="SFF62504.1"/>
    </source>
</evidence>
<accession>A0A1I2K6G9</accession>
<dbReference type="InterPro" id="IPR000866">
    <property type="entry name" value="AhpC/TSA"/>
</dbReference>
<dbReference type="GO" id="GO:0016491">
    <property type="term" value="F:oxidoreductase activity"/>
    <property type="evidence" value="ECO:0007669"/>
    <property type="project" value="InterPro"/>
</dbReference>
<evidence type="ECO:0000256" key="1">
    <source>
        <dbReference type="ARBA" id="ARBA00004196"/>
    </source>
</evidence>
<dbReference type="AlphaFoldDB" id="A0A1I2K6G9"/>
<dbReference type="SUPFAM" id="SSF52833">
    <property type="entry name" value="Thioredoxin-like"/>
    <property type="match status" value="1"/>
</dbReference>
<keyword evidence="6" id="KW-0812">Transmembrane</keyword>
<proteinExistence type="predicted"/>
<evidence type="ECO:0000256" key="6">
    <source>
        <dbReference type="SAM" id="Phobius"/>
    </source>
</evidence>
<keyword evidence="6" id="KW-1133">Transmembrane helix</keyword>
<dbReference type="PANTHER" id="PTHR42852:SF6">
    <property type="entry name" value="THIOL:DISULFIDE INTERCHANGE PROTEIN DSBE"/>
    <property type="match status" value="1"/>
</dbReference>
<dbReference type="GO" id="GO:0017004">
    <property type="term" value="P:cytochrome complex assembly"/>
    <property type="evidence" value="ECO:0007669"/>
    <property type="project" value="UniProtKB-KW"/>
</dbReference>
<protein>
    <submittedName>
        <fullName evidence="8">Peroxiredoxin</fullName>
    </submittedName>
</protein>
<dbReference type="GO" id="GO:0016209">
    <property type="term" value="F:antioxidant activity"/>
    <property type="evidence" value="ECO:0007669"/>
    <property type="project" value="InterPro"/>
</dbReference>
<dbReference type="InterPro" id="IPR013766">
    <property type="entry name" value="Thioredoxin_domain"/>
</dbReference>
<dbReference type="NCBIfam" id="NF002854">
    <property type="entry name" value="PRK03147.1"/>
    <property type="match status" value="1"/>
</dbReference>
<gene>
    <name evidence="8" type="ORF">SAMN05216353_103182</name>
</gene>
<sequence length="184" mass="20647">MKEQTLKKKRKRLVFRTVILAVMAGLVIFALISNAKEENSVIAQGEQAPNFQLQKFGSGGETMALDDLKGKGVMVNFWATYCGPCKDEMPYMEELYPEFREKGVEILAVNLDSTELVVQNFIDQYNLSFPVLQDKNGQVMDLYNVSNLPATLFINSEGEIVEKVIGPLTLSKLEGHLQKIVPEE</sequence>
<dbReference type="InterPro" id="IPR036249">
    <property type="entry name" value="Thioredoxin-like_sf"/>
</dbReference>
<dbReference type="InterPro" id="IPR050553">
    <property type="entry name" value="Thioredoxin_ResA/DsbE_sf"/>
</dbReference>
<keyword evidence="2" id="KW-0201">Cytochrome c-type biogenesis</keyword>
<comment type="subcellular location">
    <subcellularLocation>
        <location evidence="1">Cell envelope</location>
    </subcellularLocation>
</comment>
<dbReference type="Proteomes" id="UP000198897">
    <property type="component" value="Unassembled WGS sequence"/>
</dbReference>
<dbReference type="PROSITE" id="PS51352">
    <property type="entry name" value="THIOREDOXIN_2"/>
    <property type="match status" value="1"/>
</dbReference>
<dbReference type="RefSeq" id="WP_089750176.1">
    <property type="nucleotide sequence ID" value="NZ_FOOG01000003.1"/>
</dbReference>
<evidence type="ECO:0000256" key="5">
    <source>
        <dbReference type="ARBA" id="ARBA00023284"/>
    </source>
</evidence>
<evidence type="ECO:0000256" key="3">
    <source>
        <dbReference type="ARBA" id="ARBA00022968"/>
    </source>
</evidence>
<dbReference type="PANTHER" id="PTHR42852">
    <property type="entry name" value="THIOL:DISULFIDE INTERCHANGE PROTEIN DSBE"/>
    <property type="match status" value="1"/>
</dbReference>
<reference evidence="9" key="1">
    <citation type="submission" date="2016-10" db="EMBL/GenBank/DDBJ databases">
        <authorList>
            <person name="Varghese N."/>
            <person name="Submissions S."/>
        </authorList>
    </citation>
    <scope>NUCLEOTIDE SEQUENCE [LARGE SCALE GENOMIC DNA]</scope>
    <source>
        <strain evidence="9">FP5</strain>
    </source>
</reference>
<dbReference type="Gene3D" id="3.40.30.10">
    <property type="entry name" value="Glutaredoxin"/>
    <property type="match status" value="1"/>
</dbReference>
<evidence type="ECO:0000256" key="4">
    <source>
        <dbReference type="ARBA" id="ARBA00023157"/>
    </source>
</evidence>
<keyword evidence="9" id="KW-1185">Reference proteome</keyword>
<dbReference type="OrthoDB" id="25753at2"/>
<keyword evidence="3" id="KW-0735">Signal-anchor</keyword>
<evidence type="ECO:0000256" key="2">
    <source>
        <dbReference type="ARBA" id="ARBA00022748"/>
    </source>
</evidence>
<keyword evidence="6" id="KW-0472">Membrane</keyword>
<keyword evidence="4" id="KW-1015">Disulfide bond</keyword>
<dbReference type="CDD" id="cd02966">
    <property type="entry name" value="TlpA_like_family"/>
    <property type="match status" value="1"/>
</dbReference>
<organism evidence="8 9">
    <name type="scientific">Halobacillus alkaliphilus</name>
    <dbReference type="NCBI Taxonomy" id="396056"/>
    <lineage>
        <taxon>Bacteria</taxon>
        <taxon>Bacillati</taxon>
        <taxon>Bacillota</taxon>
        <taxon>Bacilli</taxon>
        <taxon>Bacillales</taxon>
        <taxon>Bacillaceae</taxon>
        <taxon>Halobacillus</taxon>
    </lineage>
</organism>
<dbReference type="PROSITE" id="PS00194">
    <property type="entry name" value="THIOREDOXIN_1"/>
    <property type="match status" value="1"/>
</dbReference>
<evidence type="ECO:0000259" key="7">
    <source>
        <dbReference type="PROSITE" id="PS51352"/>
    </source>
</evidence>
<keyword evidence="5" id="KW-0676">Redox-active center</keyword>
<dbReference type="GO" id="GO:0030313">
    <property type="term" value="C:cell envelope"/>
    <property type="evidence" value="ECO:0007669"/>
    <property type="project" value="UniProtKB-SubCell"/>
</dbReference>
<dbReference type="Pfam" id="PF00578">
    <property type="entry name" value="AhpC-TSA"/>
    <property type="match status" value="1"/>
</dbReference>
<evidence type="ECO:0000313" key="9">
    <source>
        <dbReference type="Proteomes" id="UP000198897"/>
    </source>
</evidence>
<name>A0A1I2K6G9_9BACI</name>
<feature type="transmembrane region" description="Helical" evidence="6">
    <location>
        <begin position="12"/>
        <end position="32"/>
    </location>
</feature>